<evidence type="ECO:0000256" key="3">
    <source>
        <dbReference type="ARBA" id="ARBA00022676"/>
    </source>
</evidence>
<keyword evidence="3" id="KW-0328">Glycosyltransferase</keyword>
<evidence type="ECO:0000313" key="10">
    <source>
        <dbReference type="EMBL" id="AEA28021.1"/>
    </source>
</evidence>
<keyword evidence="4" id="KW-0808">Transferase</keyword>
<evidence type="ECO:0000256" key="7">
    <source>
        <dbReference type="ARBA" id="ARBA00023136"/>
    </source>
</evidence>
<keyword evidence="6 8" id="KW-1133">Transmembrane helix</keyword>
<organism evidence="10 11">
    <name type="scientific">Pseudonocardia dioxanivorans (strain ATCC 55486 / DSM 44775 / JCM 13855 / CB1190)</name>
    <dbReference type="NCBI Taxonomy" id="675635"/>
    <lineage>
        <taxon>Bacteria</taxon>
        <taxon>Bacillati</taxon>
        <taxon>Actinomycetota</taxon>
        <taxon>Actinomycetes</taxon>
        <taxon>Pseudonocardiales</taxon>
        <taxon>Pseudonocardiaceae</taxon>
        <taxon>Pseudonocardia</taxon>
    </lineage>
</organism>
<dbReference type="InterPro" id="IPR050297">
    <property type="entry name" value="LipidA_mod_glycosyltrf_83"/>
</dbReference>
<evidence type="ECO:0000256" key="8">
    <source>
        <dbReference type="SAM" id="Phobius"/>
    </source>
</evidence>
<comment type="subcellular location">
    <subcellularLocation>
        <location evidence="1">Cell membrane</location>
        <topology evidence="1">Multi-pass membrane protein</topology>
    </subcellularLocation>
</comment>
<protein>
    <recommendedName>
        <fullName evidence="9">Glycosyltransferase RgtA/B/C/D-like domain-containing protein</fullName>
    </recommendedName>
</protein>
<sequence length="494" mass="51720">MSTDAAVRTGPARVAWRPVLLVATVAAAVHLAVATRYGWHRDEFYYVVAGRHPDWGYVDQPPLTPLVARLAADLPDQLLALRVLAIGCQVGCVALTAVLTAQLGGRARAQALAAAAVAACPLFVGSALLFGTTVVDQVVWCATFVLVVRAVRRTTVGAWLAAGLVAGVGLENKDTVLVLLAGVAVGLAVFRRDVLRGPGPWVAGLLAAALAAPNVVWNATHGWPQQRMAALLSAQQGGTLGALAQLPVLLLLFAGPPLIALWVLGVRRLASAAAREDRWLLGAVVVVVVAFVATGGKFYYAGPVLAPLFAAGAVSVEASDGRRGRVGWPVAVAVSGVLAVLVWLPTLPVTTANDLRAVSPFVLETYGWPQFVDQVRDAEARMPPGTPILAANYGEAGALQLLGPASGLHATVVSGQNSYADWAPPTGTPDEVLCVGTWAPGELGAYWADVREIAPITYSRHVDGEETDLHAAIYDCRAPRGTWAQLWPRLSHLG</sequence>
<name>F4D1W1_PSEUX</name>
<proteinExistence type="predicted"/>
<evidence type="ECO:0000256" key="5">
    <source>
        <dbReference type="ARBA" id="ARBA00022692"/>
    </source>
</evidence>
<evidence type="ECO:0000256" key="1">
    <source>
        <dbReference type="ARBA" id="ARBA00004651"/>
    </source>
</evidence>
<evidence type="ECO:0000256" key="6">
    <source>
        <dbReference type="ARBA" id="ARBA00022989"/>
    </source>
</evidence>
<dbReference type="STRING" id="675635.Psed_5897"/>
<dbReference type="KEGG" id="pdx:Psed_5897"/>
<reference evidence="10 11" key="1">
    <citation type="journal article" date="2011" name="J. Bacteriol.">
        <title>Genome sequence of the 1,4-dioxane-degrading Pseudonocardia dioxanivorans strain CB1190.</title>
        <authorList>
            <person name="Sales C.M."/>
            <person name="Mahendra S."/>
            <person name="Grostern A."/>
            <person name="Parales R.E."/>
            <person name="Goodwin L.A."/>
            <person name="Woyke T."/>
            <person name="Nolan M."/>
            <person name="Lapidus A."/>
            <person name="Chertkov O."/>
            <person name="Ovchinnikova G."/>
            <person name="Sczyrba A."/>
            <person name="Alvarez-Cohen L."/>
        </authorList>
    </citation>
    <scope>NUCLEOTIDE SEQUENCE [LARGE SCALE GENOMIC DNA]</scope>
    <source>
        <strain evidence="11">ATCC 55486 / DSM 44775 / JCM 13855 / CB1190</strain>
    </source>
</reference>
<feature type="transmembrane region" description="Helical" evidence="8">
    <location>
        <begin position="240"/>
        <end position="266"/>
    </location>
</feature>
<dbReference type="GO" id="GO:0005886">
    <property type="term" value="C:plasma membrane"/>
    <property type="evidence" value="ECO:0007669"/>
    <property type="project" value="UniProtKB-SubCell"/>
</dbReference>
<dbReference type="GO" id="GO:0016763">
    <property type="term" value="F:pentosyltransferase activity"/>
    <property type="evidence" value="ECO:0007669"/>
    <property type="project" value="TreeGrafter"/>
</dbReference>
<dbReference type="Pfam" id="PF13231">
    <property type="entry name" value="PMT_2"/>
    <property type="match status" value="1"/>
</dbReference>
<evidence type="ECO:0000256" key="4">
    <source>
        <dbReference type="ARBA" id="ARBA00022679"/>
    </source>
</evidence>
<dbReference type="AlphaFoldDB" id="F4D1W1"/>
<feature type="domain" description="Glycosyltransferase RgtA/B/C/D-like" evidence="9">
    <location>
        <begin position="59"/>
        <end position="217"/>
    </location>
</feature>
<dbReference type="EMBL" id="CP002593">
    <property type="protein sequence ID" value="AEA28021.1"/>
    <property type="molecule type" value="Genomic_DNA"/>
</dbReference>
<dbReference type="PANTHER" id="PTHR33908">
    <property type="entry name" value="MANNOSYLTRANSFERASE YKCB-RELATED"/>
    <property type="match status" value="1"/>
</dbReference>
<feature type="transmembrane region" description="Helical" evidence="8">
    <location>
        <begin position="278"/>
        <end position="294"/>
    </location>
</feature>
<evidence type="ECO:0000313" key="11">
    <source>
        <dbReference type="Proteomes" id="UP000007809"/>
    </source>
</evidence>
<keyword evidence="2" id="KW-1003">Cell membrane</keyword>
<dbReference type="PANTHER" id="PTHR33908:SF11">
    <property type="entry name" value="MEMBRANE PROTEIN"/>
    <property type="match status" value="1"/>
</dbReference>
<evidence type="ECO:0000256" key="2">
    <source>
        <dbReference type="ARBA" id="ARBA00022475"/>
    </source>
</evidence>
<dbReference type="eggNOG" id="COG1807">
    <property type="taxonomic scope" value="Bacteria"/>
</dbReference>
<accession>F4D1W1</accession>
<keyword evidence="7 8" id="KW-0472">Membrane</keyword>
<dbReference type="Proteomes" id="UP000007809">
    <property type="component" value="Chromosome"/>
</dbReference>
<dbReference type="OrthoDB" id="5166595at2"/>
<dbReference type="InterPro" id="IPR038731">
    <property type="entry name" value="RgtA/B/C-like"/>
</dbReference>
<dbReference type="GO" id="GO:0009103">
    <property type="term" value="P:lipopolysaccharide biosynthetic process"/>
    <property type="evidence" value="ECO:0007669"/>
    <property type="project" value="UniProtKB-ARBA"/>
</dbReference>
<gene>
    <name evidence="10" type="ordered locus">Psed_5897</name>
</gene>
<dbReference type="HOGENOM" id="CLU_037625_0_0_11"/>
<evidence type="ECO:0000259" key="9">
    <source>
        <dbReference type="Pfam" id="PF13231"/>
    </source>
</evidence>
<feature type="transmembrane region" description="Helical" evidence="8">
    <location>
        <begin position="326"/>
        <end position="344"/>
    </location>
</feature>
<feature type="transmembrane region" description="Helical" evidence="8">
    <location>
        <begin position="111"/>
        <end position="130"/>
    </location>
</feature>
<feature type="transmembrane region" description="Helical" evidence="8">
    <location>
        <begin position="79"/>
        <end position="99"/>
    </location>
</feature>
<feature type="transmembrane region" description="Helical" evidence="8">
    <location>
        <begin position="175"/>
        <end position="190"/>
    </location>
</feature>
<keyword evidence="5 8" id="KW-0812">Transmembrane</keyword>
<keyword evidence="11" id="KW-1185">Reference proteome</keyword>